<evidence type="ECO:0000313" key="13">
    <source>
        <dbReference type="Proteomes" id="UP000094112"/>
    </source>
</evidence>
<evidence type="ECO:0000256" key="7">
    <source>
        <dbReference type="ARBA" id="ARBA00037847"/>
    </source>
</evidence>
<evidence type="ECO:0000259" key="11">
    <source>
        <dbReference type="PROSITE" id="PS50866"/>
    </source>
</evidence>
<feature type="transmembrane region" description="Helical" evidence="9">
    <location>
        <begin position="170"/>
        <end position="190"/>
    </location>
</feature>
<comment type="subcellular location">
    <subcellularLocation>
        <location evidence="7">Endomembrane system</location>
        <topology evidence="7">Single-pass membrane protein</topology>
    </subcellularLocation>
    <subcellularLocation>
        <location evidence="1 8">Membrane</location>
        <topology evidence="1 8">Single-pass type I membrane protein</topology>
    </subcellularLocation>
</comment>
<evidence type="ECO:0000256" key="4">
    <source>
        <dbReference type="ARBA" id="ARBA00022729"/>
    </source>
</evidence>
<evidence type="ECO:0000256" key="2">
    <source>
        <dbReference type="ARBA" id="ARBA00007104"/>
    </source>
</evidence>
<dbReference type="GO" id="GO:0016050">
    <property type="term" value="P:vesicle organization"/>
    <property type="evidence" value="ECO:0007669"/>
    <property type="project" value="EnsemblFungi"/>
</dbReference>
<keyword evidence="13" id="KW-1185">Reference proteome</keyword>
<dbReference type="GO" id="GO:0030134">
    <property type="term" value="C:COPII-coated ER to Golgi transport vesicle"/>
    <property type="evidence" value="ECO:0007669"/>
    <property type="project" value="EnsemblFungi"/>
</dbReference>
<dbReference type="InterPro" id="IPR036598">
    <property type="entry name" value="GOLD_dom_sf"/>
</dbReference>
<evidence type="ECO:0000256" key="9">
    <source>
        <dbReference type="SAM" id="Phobius"/>
    </source>
</evidence>
<proteinExistence type="inferred from homology"/>
<accession>A0A1E3P627</accession>
<dbReference type="SUPFAM" id="SSF101576">
    <property type="entry name" value="Supernatant protein factor (SPF), C-terminal domain"/>
    <property type="match status" value="1"/>
</dbReference>
<dbReference type="OrthoDB" id="62956at2759"/>
<reference evidence="12 13" key="1">
    <citation type="journal article" date="2016" name="Proc. Natl. Acad. Sci. U.S.A.">
        <title>Comparative genomics of biotechnologically important yeasts.</title>
        <authorList>
            <person name="Riley R."/>
            <person name="Haridas S."/>
            <person name="Wolfe K.H."/>
            <person name="Lopes M.R."/>
            <person name="Hittinger C.T."/>
            <person name="Goeker M."/>
            <person name="Salamov A.A."/>
            <person name="Wisecaver J.H."/>
            <person name="Long T.M."/>
            <person name="Calvey C.H."/>
            <person name="Aerts A.L."/>
            <person name="Barry K.W."/>
            <person name="Choi C."/>
            <person name="Clum A."/>
            <person name="Coughlan A.Y."/>
            <person name="Deshpande S."/>
            <person name="Douglass A.P."/>
            <person name="Hanson S.J."/>
            <person name="Klenk H.-P."/>
            <person name="LaButti K.M."/>
            <person name="Lapidus A."/>
            <person name="Lindquist E.A."/>
            <person name="Lipzen A.M."/>
            <person name="Meier-Kolthoff J.P."/>
            <person name="Ohm R.A."/>
            <person name="Otillar R.P."/>
            <person name="Pangilinan J.L."/>
            <person name="Peng Y."/>
            <person name="Rokas A."/>
            <person name="Rosa C.A."/>
            <person name="Scheuner C."/>
            <person name="Sibirny A.A."/>
            <person name="Slot J.C."/>
            <person name="Stielow J.B."/>
            <person name="Sun H."/>
            <person name="Kurtzman C.P."/>
            <person name="Blackwell M."/>
            <person name="Grigoriev I.V."/>
            <person name="Jeffries T.W."/>
        </authorList>
    </citation>
    <scope>NUCLEOTIDE SEQUENCE [LARGE SCALE GENOMIC DNA]</scope>
    <source>
        <strain evidence="13">ATCC 58044 / CBS 1984 / NCYC 433 / NRRL Y-366-8</strain>
    </source>
</reference>
<dbReference type="PANTHER" id="PTHR22811">
    <property type="entry name" value="TRANSMEMBRANE EMP24 DOMAIN-CONTAINING PROTEIN"/>
    <property type="match status" value="1"/>
</dbReference>
<keyword evidence="6 9" id="KW-0472">Membrane</keyword>
<dbReference type="GO" id="GO:0016020">
    <property type="term" value="C:membrane"/>
    <property type="evidence" value="ECO:0007669"/>
    <property type="project" value="UniProtKB-SubCell"/>
</dbReference>
<evidence type="ECO:0000256" key="10">
    <source>
        <dbReference type="SAM" id="SignalP"/>
    </source>
</evidence>
<dbReference type="Proteomes" id="UP000094112">
    <property type="component" value="Unassembled WGS sequence"/>
</dbReference>
<feature type="domain" description="GOLD" evidence="11">
    <location>
        <begin position="28"/>
        <end position="115"/>
    </location>
</feature>
<dbReference type="AlphaFoldDB" id="A0A1E3P627"/>
<dbReference type="RefSeq" id="XP_019040020.1">
    <property type="nucleotide sequence ID" value="XM_019183167.1"/>
</dbReference>
<dbReference type="InterPro" id="IPR015720">
    <property type="entry name" value="Emp24-like"/>
</dbReference>
<dbReference type="PROSITE" id="PS50866">
    <property type="entry name" value="GOLD"/>
    <property type="match status" value="1"/>
</dbReference>
<evidence type="ECO:0000313" key="12">
    <source>
        <dbReference type="EMBL" id="ODQ60813.1"/>
    </source>
</evidence>
<dbReference type="EMBL" id="KV454209">
    <property type="protein sequence ID" value="ODQ60813.1"/>
    <property type="molecule type" value="Genomic_DNA"/>
</dbReference>
<name>A0A1E3P627_WICAA</name>
<evidence type="ECO:0000256" key="8">
    <source>
        <dbReference type="RuleBase" id="RU003827"/>
    </source>
</evidence>
<dbReference type="InterPro" id="IPR009038">
    <property type="entry name" value="GOLD_dom"/>
</dbReference>
<keyword evidence="3 8" id="KW-0812">Transmembrane</keyword>
<dbReference type="STRING" id="683960.A0A1E3P627"/>
<keyword evidence="5 9" id="KW-1133">Transmembrane helix</keyword>
<sequence>MRYSILFTIVSLLSIVTAHNVLLPANGKRCFFEQLRKNDELAISFQFGNRDARATEQLTGDFWIQSPSGRILKQEIGASHGDVSLKAADSGKYGYCFSNEYSSIDTKDVSFNIHGVVYIDVNDPNSDSLDAAVKRLSVLTSEVKNEQGYIVVRERTHRNTAESTNDRVKYWSVFQLIVVAANSLFQIYYLKRFFEVKSVI</sequence>
<protein>
    <recommendedName>
        <fullName evidence="11">GOLD domain-containing protein</fullName>
    </recommendedName>
</protein>
<organism evidence="12 13">
    <name type="scientific">Wickerhamomyces anomalus (strain ATCC 58044 / CBS 1984 / NCYC 433 / NRRL Y-366-8)</name>
    <name type="common">Yeast</name>
    <name type="synonym">Hansenula anomala</name>
    <dbReference type="NCBI Taxonomy" id="683960"/>
    <lineage>
        <taxon>Eukaryota</taxon>
        <taxon>Fungi</taxon>
        <taxon>Dikarya</taxon>
        <taxon>Ascomycota</taxon>
        <taxon>Saccharomycotina</taxon>
        <taxon>Saccharomycetes</taxon>
        <taxon>Phaffomycetales</taxon>
        <taxon>Wickerhamomycetaceae</taxon>
        <taxon>Wickerhamomyces</taxon>
    </lineage>
</organism>
<dbReference type="SMART" id="SM01190">
    <property type="entry name" value="EMP24_GP25L"/>
    <property type="match status" value="1"/>
</dbReference>
<evidence type="ECO:0000256" key="3">
    <source>
        <dbReference type="ARBA" id="ARBA00022692"/>
    </source>
</evidence>
<evidence type="ECO:0000256" key="6">
    <source>
        <dbReference type="ARBA" id="ARBA00023136"/>
    </source>
</evidence>
<gene>
    <name evidence="12" type="ORF">WICANDRAFT_61376</name>
</gene>
<feature type="chain" id="PRO_5009133682" description="GOLD domain-containing protein" evidence="10">
    <location>
        <begin position="19"/>
        <end position="200"/>
    </location>
</feature>
<keyword evidence="4 10" id="KW-0732">Signal</keyword>
<dbReference type="GeneID" id="30200413"/>
<evidence type="ECO:0000256" key="1">
    <source>
        <dbReference type="ARBA" id="ARBA00004479"/>
    </source>
</evidence>
<dbReference type="Pfam" id="PF01105">
    <property type="entry name" value="EMP24_GP25L"/>
    <property type="match status" value="1"/>
</dbReference>
<evidence type="ECO:0000256" key="5">
    <source>
        <dbReference type="ARBA" id="ARBA00022989"/>
    </source>
</evidence>
<feature type="signal peptide" evidence="10">
    <location>
        <begin position="1"/>
        <end position="18"/>
    </location>
</feature>
<dbReference type="GO" id="GO:0006621">
    <property type="term" value="P:protein retention in ER lumen"/>
    <property type="evidence" value="ECO:0007669"/>
    <property type="project" value="EnsemblFungi"/>
</dbReference>
<dbReference type="GO" id="GO:0006888">
    <property type="term" value="P:endoplasmic reticulum to Golgi vesicle-mediated transport"/>
    <property type="evidence" value="ECO:0007669"/>
    <property type="project" value="EnsemblFungi"/>
</dbReference>
<comment type="similarity">
    <text evidence="2 8">Belongs to the EMP24/GP25L family.</text>
</comment>
<dbReference type="GO" id="GO:0005783">
    <property type="term" value="C:endoplasmic reticulum"/>
    <property type="evidence" value="ECO:0007669"/>
    <property type="project" value="EnsemblFungi"/>
</dbReference>